<organism evidence="2 3">
    <name type="scientific">Pelovirga terrestris</name>
    <dbReference type="NCBI Taxonomy" id="2771352"/>
    <lineage>
        <taxon>Bacteria</taxon>
        <taxon>Pseudomonadati</taxon>
        <taxon>Thermodesulfobacteriota</taxon>
        <taxon>Desulfuromonadia</taxon>
        <taxon>Geobacterales</taxon>
        <taxon>Geobacteraceae</taxon>
        <taxon>Pelovirga</taxon>
    </lineage>
</organism>
<feature type="transmembrane region" description="Helical" evidence="1">
    <location>
        <begin position="6"/>
        <end position="23"/>
    </location>
</feature>
<sequence>MDVHLIKGVFAVYVVGVALIRLLDDEEHYYLAVVKKVWGRSQGLTLHFIANVCVPMIFALVAFSQGFIAMAS</sequence>
<keyword evidence="1" id="KW-1133">Transmembrane helix</keyword>
<keyword evidence="1" id="KW-0812">Transmembrane</keyword>
<dbReference type="Proteomes" id="UP000632828">
    <property type="component" value="Unassembled WGS sequence"/>
</dbReference>
<accession>A0A8J6UNH8</accession>
<keyword evidence="3" id="KW-1185">Reference proteome</keyword>
<evidence type="ECO:0000256" key="1">
    <source>
        <dbReference type="SAM" id="Phobius"/>
    </source>
</evidence>
<dbReference type="RefSeq" id="WP_191153812.1">
    <property type="nucleotide sequence ID" value="NZ_JACWUN010000002.1"/>
</dbReference>
<reference evidence="2" key="1">
    <citation type="submission" date="2020-09" db="EMBL/GenBank/DDBJ databases">
        <title>Pelobacter alkaliphilus sp. nov., a novel anaerobic arsenate-reducing bacterium from terrestrial mud volcano.</title>
        <authorList>
            <person name="Khomyakova M.A."/>
            <person name="Merkel A.Y."/>
            <person name="Slobodkin A.I."/>
        </authorList>
    </citation>
    <scope>NUCLEOTIDE SEQUENCE</scope>
    <source>
        <strain evidence="2">M08fum</strain>
    </source>
</reference>
<protein>
    <submittedName>
        <fullName evidence="2">Uncharacterized protein</fullName>
    </submittedName>
</protein>
<comment type="caution">
    <text evidence="2">The sequence shown here is derived from an EMBL/GenBank/DDBJ whole genome shotgun (WGS) entry which is preliminary data.</text>
</comment>
<proteinExistence type="predicted"/>
<evidence type="ECO:0000313" key="3">
    <source>
        <dbReference type="Proteomes" id="UP000632828"/>
    </source>
</evidence>
<dbReference type="AlphaFoldDB" id="A0A8J6UNH8"/>
<gene>
    <name evidence="2" type="ORF">ICT70_02540</name>
</gene>
<keyword evidence="1" id="KW-0472">Membrane</keyword>
<name>A0A8J6UNH8_9BACT</name>
<evidence type="ECO:0000313" key="2">
    <source>
        <dbReference type="EMBL" id="MBD1399539.1"/>
    </source>
</evidence>
<dbReference type="EMBL" id="JACWUN010000002">
    <property type="protein sequence ID" value="MBD1399539.1"/>
    <property type="molecule type" value="Genomic_DNA"/>
</dbReference>
<feature type="transmembrane region" description="Helical" evidence="1">
    <location>
        <begin position="44"/>
        <end position="68"/>
    </location>
</feature>